<evidence type="ECO:0000259" key="1">
    <source>
        <dbReference type="Pfam" id="PF03108"/>
    </source>
</evidence>
<evidence type="ECO:0000313" key="3">
    <source>
        <dbReference type="EMBL" id="OMO51079.1"/>
    </source>
</evidence>
<dbReference type="PANTHER" id="PTHR31973">
    <property type="entry name" value="POLYPROTEIN, PUTATIVE-RELATED"/>
    <property type="match status" value="1"/>
</dbReference>
<dbReference type="AlphaFoldDB" id="A0A1R3FZ36"/>
<feature type="domain" description="Transposase MuDR plant" evidence="1">
    <location>
        <begin position="344"/>
        <end position="393"/>
    </location>
</feature>
<dbReference type="EMBL" id="AWWV01015959">
    <property type="protein sequence ID" value="OMO51079.1"/>
    <property type="molecule type" value="Genomic_DNA"/>
</dbReference>
<protein>
    <submittedName>
        <fullName evidence="3">Transposase, MuDR, plant</fullName>
    </submittedName>
</protein>
<dbReference type="OrthoDB" id="998442at2759"/>
<dbReference type="InterPro" id="IPR004332">
    <property type="entry name" value="Transposase_MuDR"/>
</dbReference>
<gene>
    <name evidence="3" type="ORF">CCACVL1_30023</name>
</gene>
<feature type="domain" description="PB1-like" evidence="2">
    <location>
        <begin position="31"/>
        <end position="127"/>
    </location>
</feature>
<accession>A0A1R3FZ36</accession>
<reference evidence="3 4" key="1">
    <citation type="submission" date="2013-09" db="EMBL/GenBank/DDBJ databases">
        <title>Corchorus capsularis genome sequencing.</title>
        <authorList>
            <person name="Alam M."/>
            <person name="Haque M.S."/>
            <person name="Islam M.S."/>
            <person name="Emdad E.M."/>
            <person name="Islam M.M."/>
            <person name="Ahmed B."/>
            <person name="Halim A."/>
            <person name="Hossen Q.M.M."/>
            <person name="Hossain M.Z."/>
            <person name="Ahmed R."/>
            <person name="Khan M.M."/>
            <person name="Islam R."/>
            <person name="Rashid M.M."/>
            <person name="Khan S.A."/>
            <person name="Rahman M.S."/>
            <person name="Alam M."/>
        </authorList>
    </citation>
    <scope>NUCLEOTIDE SEQUENCE [LARGE SCALE GENOMIC DNA]</scope>
    <source>
        <strain evidence="4">cv. CVL-1</strain>
        <tissue evidence="3">Whole seedling</tissue>
    </source>
</reference>
<organism evidence="3 4">
    <name type="scientific">Corchorus capsularis</name>
    <name type="common">Jute</name>
    <dbReference type="NCBI Taxonomy" id="210143"/>
    <lineage>
        <taxon>Eukaryota</taxon>
        <taxon>Viridiplantae</taxon>
        <taxon>Streptophyta</taxon>
        <taxon>Embryophyta</taxon>
        <taxon>Tracheophyta</taxon>
        <taxon>Spermatophyta</taxon>
        <taxon>Magnoliopsida</taxon>
        <taxon>eudicotyledons</taxon>
        <taxon>Gunneridae</taxon>
        <taxon>Pentapetalae</taxon>
        <taxon>rosids</taxon>
        <taxon>malvids</taxon>
        <taxon>Malvales</taxon>
        <taxon>Malvaceae</taxon>
        <taxon>Grewioideae</taxon>
        <taxon>Apeibeae</taxon>
        <taxon>Corchorus</taxon>
    </lineage>
</organism>
<evidence type="ECO:0000313" key="4">
    <source>
        <dbReference type="Proteomes" id="UP000188268"/>
    </source>
</evidence>
<dbReference type="Gramene" id="OMO51079">
    <property type="protein sequence ID" value="OMO51079"/>
    <property type="gene ID" value="CCACVL1_30023"/>
</dbReference>
<dbReference type="Proteomes" id="UP000188268">
    <property type="component" value="Unassembled WGS sequence"/>
</dbReference>
<comment type="caution">
    <text evidence="3">The sequence shown here is derived from an EMBL/GenBank/DDBJ whole genome shotgun (WGS) entry which is preliminary data.</text>
</comment>
<keyword evidence="4" id="KW-1185">Reference proteome</keyword>
<dbReference type="PANTHER" id="PTHR31973:SF187">
    <property type="entry name" value="MUTATOR TRANSPOSASE MUDRA PROTEIN"/>
    <property type="match status" value="1"/>
</dbReference>
<dbReference type="Pfam" id="PF03108">
    <property type="entry name" value="DBD_Tnp_Mut"/>
    <property type="match status" value="1"/>
</dbReference>
<evidence type="ECO:0000259" key="2">
    <source>
        <dbReference type="Pfam" id="PF26130"/>
    </source>
</evidence>
<dbReference type="Pfam" id="PF26130">
    <property type="entry name" value="PB1-like"/>
    <property type="match status" value="1"/>
</dbReference>
<name>A0A1R3FZ36_COCAP</name>
<sequence>MSRESKESEISLEDWFPKIDCRNSPINLTVYQLVYHYGGVFIDSTSLTYVNGKTQVIEWYDPEKLCVWTMLLIAASLEYDANSIKHLRFCPTGVSLDEGLKLLFDDDSTDSLCKHLEEEKLVNVYVELGESGITCDDVPLPAGYFEPVDEPVDLVVSSGDENHNSSDEEETRVLEQNKEEANDFVAVNVDYNSDGGGIGADPELVCSRNIVQKTLEDEERMRKMLDELEMEDFLEWILCNNKEKKRVSENVSGPRVAENVGGPRVDQHVGVGGASGGGNNLYDPNQNVEVDKEGEESPYLPSNEPNNFIKTNSEDSEADDARRCISSGLHFSPDGSIVEFFKHQIFTGPAQFKAALKEYSLGKKTFYYKKEDKQRVRAHCYTEGCEWEIFASYHTSGDGNFTVKTYNDNHTCLEAHRNKRLTFKVVTQKLGDEISQMPYMRVTQGLLKAISKNMPYLESRRCARHIYARFGKTYNKDELKMQFWKCAKITNMAEFNREMEVLKQMDPNAHKHLVTNWDPRFWSLAYASDISKCDVIDNNMCECFNGGNFRS</sequence>
<dbReference type="InterPro" id="IPR058594">
    <property type="entry name" value="PB1-like_dom_pln"/>
</dbReference>
<proteinExistence type="predicted"/>